<dbReference type="Pfam" id="PF01951">
    <property type="entry name" value="Archease"/>
    <property type="match status" value="1"/>
</dbReference>
<comment type="similarity">
    <text evidence="1">Belongs to the archease family.</text>
</comment>
<dbReference type="PANTHER" id="PTHR12682:SF11">
    <property type="entry name" value="PROTEIN ARCHEASE"/>
    <property type="match status" value="1"/>
</dbReference>
<dbReference type="InterPro" id="IPR036820">
    <property type="entry name" value="Archease_dom_sf"/>
</dbReference>
<dbReference type="EMBL" id="CAJFDH010000001">
    <property type="protein sequence ID" value="CAD5206559.1"/>
    <property type="molecule type" value="Genomic_DNA"/>
</dbReference>
<dbReference type="GO" id="GO:0046872">
    <property type="term" value="F:metal ion binding"/>
    <property type="evidence" value="ECO:0007669"/>
    <property type="project" value="UniProtKB-KW"/>
</dbReference>
<comment type="caution">
    <text evidence="6">The sequence shown here is derived from an EMBL/GenBank/DDBJ whole genome shotgun (WGS) entry which is preliminary data.</text>
</comment>
<accession>A0A811JTW9</accession>
<dbReference type="AlphaFoldDB" id="A0A811JTW9"/>
<dbReference type="Gene3D" id="3.55.10.10">
    <property type="entry name" value="Archease domain"/>
    <property type="match status" value="1"/>
</dbReference>
<dbReference type="OrthoDB" id="2190767at2759"/>
<dbReference type="Proteomes" id="UP000614601">
    <property type="component" value="Unassembled WGS sequence"/>
</dbReference>
<gene>
    <name evidence="6" type="ORF">BOKJ2_LOCUS1243</name>
</gene>
<feature type="domain" description="Archease" evidence="5">
    <location>
        <begin position="3"/>
        <end position="139"/>
    </location>
</feature>
<dbReference type="InterPro" id="IPR023572">
    <property type="entry name" value="Archease_dom"/>
</dbReference>
<keyword evidence="3" id="KW-0479">Metal-binding</keyword>
<organism evidence="6 7">
    <name type="scientific">Bursaphelenchus okinawaensis</name>
    <dbReference type="NCBI Taxonomy" id="465554"/>
    <lineage>
        <taxon>Eukaryota</taxon>
        <taxon>Metazoa</taxon>
        <taxon>Ecdysozoa</taxon>
        <taxon>Nematoda</taxon>
        <taxon>Chromadorea</taxon>
        <taxon>Rhabditida</taxon>
        <taxon>Tylenchina</taxon>
        <taxon>Tylenchomorpha</taxon>
        <taxon>Aphelenchoidea</taxon>
        <taxon>Aphelenchoididae</taxon>
        <taxon>Bursaphelenchus</taxon>
    </lineage>
</organism>
<keyword evidence="7" id="KW-1185">Reference proteome</keyword>
<dbReference type="SUPFAM" id="SSF69819">
    <property type="entry name" value="MTH1598-like"/>
    <property type="match status" value="1"/>
</dbReference>
<reference evidence="6" key="1">
    <citation type="submission" date="2020-09" db="EMBL/GenBank/DDBJ databases">
        <authorList>
            <person name="Kikuchi T."/>
        </authorList>
    </citation>
    <scope>NUCLEOTIDE SEQUENCE</scope>
    <source>
        <strain evidence="6">SH1</strain>
    </source>
</reference>
<dbReference type="InterPro" id="IPR002804">
    <property type="entry name" value="Archease"/>
</dbReference>
<evidence type="ECO:0000256" key="1">
    <source>
        <dbReference type="ARBA" id="ARBA00007963"/>
    </source>
</evidence>
<sequence length="139" mass="15811">MNFEFLDHTSDVQIHSWGDSLSEALEQQILGMYSYMSDGLKNVEDVYTMDFEAEGSDRAATLYQILSECLYYFTSEPFFVAQSVEVVDISDKKVHVRAKGESFTTEKHEPGTEIKAITYSNLQIIENGSRVDIYVVVDI</sequence>
<proteinExistence type="inferred from homology"/>
<name>A0A811JTW9_9BILA</name>
<dbReference type="EMBL" id="CAJFCW020000001">
    <property type="protein sequence ID" value="CAG9082261.1"/>
    <property type="molecule type" value="Genomic_DNA"/>
</dbReference>
<evidence type="ECO:0000256" key="4">
    <source>
        <dbReference type="ARBA" id="ARBA00022837"/>
    </source>
</evidence>
<evidence type="ECO:0000313" key="7">
    <source>
        <dbReference type="Proteomes" id="UP000614601"/>
    </source>
</evidence>
<evidence type="ECO:0000313" key="6">
    <source>
        <dbReference type="EMBL" id="CAD5206559.1"/>
    </source>
</evidence>
<dbReference type="GO" id="GO:0006388">
    <property type="term" value="P:tRNA splicing, via endonucleolytic cleavage and ligation"/>
    <property type="evidence" value="ECO:0007669"/>
    <property type="project" value="TreeGrafter"/>
</dbReference>
<keyword evidence="2" id="KW-0819">tRNA processing</keyword>
<evidence type="ECO:0000259" key="5">
    <source>
        <dbReference type="Pfam" id="PF01951"/>
    </source>
</evidence>
<keyword evidence="4" id="KW-0106">Calcium</keyword>
<protein>
    <recommendedName>
        <fullName evidence="5">Archease domain-containing protein</fullName>
    </recommendedName>
</protein>
<evidence type="ECO:0000256" key="2">
    <source>
        <dbReference type="ARBA" id="ARBA00022694"/>
    </source>
</evidence>
<dbReference type="Proteomes" id="UP000783686">
    <property type="component" value="Unassembled WGS sequence"/>
</dbReference>
<dbReference type="PANTHER" id="PTHR12682">
    <property type="entry name" value="ARCHEASE"/>
    <property type="match status" value="1"/>
</dbReference>
<dbReference type="GO" id="GO:0072669">
    <property type="term" value="C:tRNA-splicing ligase complex"/>
    <property type="evidence" value="ECO:0007669"/>
    <property type="project" value="TreeGrafter"/>
</dbReference>
<evidence type="ECO:0000256" key="3">
    <source>
        <dbReference type="ARBA" id="ARBA00022723"/>
    </source>
</evidence>